<comment type="caution">
    <text evidence="2">The sequence shown here is derived from an EMBL/GenBank/DDBJ whole genome shotgun (WGS) entry which is preliminary data.</text>
</comment>
<feature type="region of interest" description="Disordered" evidence="1">
    <location>
        <begin position="1"/>
        <end position="23"/>
    </location>
</feature>
<evidence type="ECO:0000313" key="2">
    <source>
        <dbReference type="EMBL" id="TDZ16262.1"/>
    </source>
</evidence>
<name>A0A484FDX8_COLOR</name>
<protein>
    <submittedName>
        <fullName evidence="2">Uncharacterized protein</fullName>
    </submittedName>
</protein>
<reference evidence="3" key="2">
    <citation type="journal article" date="2019" name="Mol. Plant Microbe Interact.">
        <title>Genome sequence resources for four phytopathogenic fungi from the Colletotrichum orbiculare species complex.</title>
        <authorList>
            <person name="Gan P."/>
            <person name="Tsushima A."/>
            <person name="Narusaka M."/>
            <person name="Narusaka Y."/>
            <person name="Takano Y."/>
            <person name="Kubo Y."/>
            <person name="Shirasu K."/>
        </authorList>
    </citation>
    <scope>GENOME REANNOTATION</scope>
    <source>
        <strain evidence="3">104-T / ATCC 96160 / CBS 514.97 / LARS 414 / MAFF 240422</strain>
    </source>
</reference>
<feature type="compositionally biased region" description="Polar residues" evidence="1">
    <location>
        <begin position="1"/>
        <end position="17"/>
    </location>
</feature>
<evidence type="ECO:0000313" key="3">
    <source>
        <dbReference type="Proteomes" id="UP000014480"/>
    </source>
</evidence>
<dbReference type="EMBL" id="AMCV02000036">
    <property type="protein sequence ID" value="TDZ16262.1"/>
    <property type="molecule type" value="Genomic_DNA"/>
</dbReference>
<proteinExistence type="predicted"/>
<accession>A0A484FDX8</accession>
<sequence length="150" mass="17026">MLRGQPVSSRSTPTSRNTEADHPSIVLFTNFNERNKQPEHTNRDSHSMPGARLLKVLKGWYVFPPGYEEHQLAGMLAQLRVNVKSTLDELYGRPLRSCLHVLSAQAAKAFAPLPSLLPALFRVTKVVARTGVMKRIWSRGKRKTRQEEHE</sequence>
<evidence type="ECO:0000256" key="1">
    <source>
        <dbReference type="SAM" id="MobiDB-lite"/>
    </source>
</evidence>
<dbReference type="Proteomes" id="UP000014480">
    <property type="component" value="Unassembled WGS sequence"/>
</dbReference>
<dbReference type="AlphaFoldDB" id="A0A484FDX8"/>
<reference evidence="3" key="1">
    <citation type="journal article" date="2013" name="New Phytol.">
        <title>Comparative genomic and transcriptomic analyses reveal the hemibiotrophic stage shift of Colletotrichum fungi.</title>
        <authorList>
            <person name="Gan P."/>
            <person name="Ikeda K."/>
            <person name="Irieda H."/>
            <person name="Narusaka M."/>
            <person name="O'Connell R.J."/>
            <person name="Narusaka Y."/>
            <person name="Takano Y."/>
            <person name="Kubo Y."/>
            <person name="Shirasu K."/>
        </authorList>
    </citation>
    <scope>NUCLEOTIDE SEQUENCE [LARGE SCALE GENOMIC DNA]</scope>
    <source>
        <strain evidence="3">104-T / ATCC 96160 / CBS 514.97 / LARS 414 / MAFF 240422</strain>
    </source>
</reference>
<gene>
    <name evidence="2" type="ORF">Cob_v010906</name>
</gene>
<keyword evidence="3" id="KW-1185">Reference proteome</keyword>
<organism evidence="2 3">
    <name type="scientific">Colletotrichum orbiculare (strain 104-T / ATCC 96160 / CBS 514.97 / LARS 414 / MAFF 240422)</name>
    <name type="common">Cucumber anthracnose fungus</name>
    <name type="synonym">Colletotrichum lagenarium</name>
    <dbReference type="NCBI Taxonomy" id="1213857"/>
    <lineage>
        <taxon>Eukaryota</taxon>
        <taxon>Fungi</taxon>
        <taxon>Dikarya</taxon>
        <taxon>Ascomycota</taxon>
        <taxon>Pezizomycotina</taxon>
        <taxon>Sordariomycetes</taxon>
        <taxon>Hypocreomycetidae</taxon>
        <taxon>Glomerellales</taxon>
        <taxon>Glomerellaceae</taxon>
        <taxon>Colletotrichum</taxon>
        <taxon>Colletotrichum orbiculare species complex</taxon>
    </lineage>
</organism>